<evidence type="ECO:0000313" key="4">
    <source>
        <dbReference type="Proteomes" id="UP000091857"/>
    </source>
</evidence>
<organism evidence="3 4">
    <name type="scientific">Manihot esculenta</name>
    <name type="common">Cassava</name>
    <name type="synonym">Jatropha manihot</name>
    <dbReference type="NCBI Taxonomy" id="3983"/>
    <lineage>
        <taxon>Eukaryota</taxon>
        <taxon>Viridiplantae</taxon>
        <taxon>Streptophyta</taxon>
        <taxon>Embryophyta</taxon>
        <taxon>Tracheophyta</taxon>
        <taxon>Spermatophyta</taxon>
        <taxon>Magnoliopsida</taxon>
        <taxon>eudicotyledons</taxon>
        <taxon>Gunneridae</taxon>
        <taxon>Pentapetalae</taxon>
        <taxon>rosids</taxon>
        <taxon>fabids</taxon>
        <taxon>Malpighiales</taxon>
        <taxon>Euphorbiaceae</taxon>
        <taxon>Crotonoideae</taxon>
        <taxon>Manihoteae</taxon>
        <taxon>Manihot</taxon>
    </lineage>
</organism>
<dbReference type="Pfam" id="PF03350">
    <property type="entry name" value="UPF0114"/>
    <property type="match status" value="1"/>
</dbReference>
<dbReference type="PANTHER" id="PTHR31721">
    <property type="entry name" value="OS06G0710300 PROTEIN"/>
    <property type="match status" value="1"/>
</dbReference>
<evidence type="ECO:0000313" key="3">
    <source>
        <dbReference type="EMBL" id="OAY29946.1"/>
    </source>
</evidence>
<dbReference type="EMBL" id="CM004401">
    <property type="protein sequence ID" value="OAY29946.1"/>
    <property type="molecule type" value="Genomic_DNA"/>
</dbReference>
<dbReference type="OMA" id="FVFYTYI"/>
<name>A0A2C9UH97_MANES</name>
<keyword evidence="2" id="KW-0812">Transmembrane</keyword>
<reference evidence="4" key="1">
    <citation type="journal article" date="2016" name="Nat. Biotechnol.">
        <title>Sequencing wild and cultivated cassava and related species reveals extensive interspecific hybridization and genetic diversity.</title>
        <authorList>
            <person name="Bredeson J.V."/>
            <person name="Lyons J.B."/>
            <person name="Prochnik S.E."/>
            <person name="Wu G.A."/>
            <person name="Ha C.M."/>
            <person name="Edsinger-Gonzales E."/>
            <person name="Grimwood J."/>
            <person name="Schmutz J."/>
            <person name="Rabbi I.Y."/>
            <person name="Egesi C."/>
            <person name="Nauluvula P."/>
            <person name="Lebot V."/>
            <person name="Ndunguru J."/>
            <person name="Mkamilo G."/>
            <person name="Bart R.S."/>
            <person name="Setter T.L."/>
            <person name="Gleadow R.M."/>
            <person name="Kulakow P."/>
            <person name="Ferguson M.E."/>
            <person name="Rounsley S."/>
            <person name="Rokhsar D.S."/>
        </authorList>
    </citation>
    <scope>NUCLEOTIDE SEQUENCE [LARGE SCALE GENOMIC DNA]</scope>
    <source>
        <strain evidence="4">cv. AM560-2</strain>
    </source>
</reference>
<dbReference type="AlphaFoldDB" id="A0A2C9UH97"/>
<protein>
    <submittedName>
        <fullName evidence="3">Uncharacterized protein</fullName>
    </submittedName>
</protein>
<dbReference type="InterPro" id="IPR005134">
    <property type="entry name" value="UPF0114"/>
</dbReference>
<sequence>MNLSTNSLIKISPFFIKTTYLSPISKRASGDRPSGVRFPLTITKCSRVDVPLAPRSTQDSSSSSSSSSSPPLITSQIRSLLAMEEDIEKVIYRCRFLAILGVFGSLIGSFLCFVKGCSHVVSSFMEYFVNHGKVILSLVEAVDFYLLGTVMMVFGMGLYELFISNLDTAKLVAGERVSYRSNLFGLFTLKERPRWLEIKTVNELKTKLGHVIVMLLLIGFFEKSKTAVIQSPMDLLCFSASVLLCSGCLYLLSKLSESK</sequence>
<keyword evidence="2" id="KW-1133">Transmembrane helix</keyword>
<proteinExistence type="predicted"/>
<keyword evidence="4" id="KW-1185">Reference proteome</keyword>
<dbReference type="GO" id="GO:0009941">
    <property type="term" value="C:chloroplast envelope"/>
    <property type="evidence" value="ECO:0000318"/>
    <property type="project" value="GO_Central"/>
</dbReference>
<feature type="transmembrane region" description="Helical" evidence="2">
    <location>
        <begin position="96"/>
        <end position="124"/>
    </location>
</feature>
<evidence type="ECO:0000256" key="1">
    <source>
        <dbReference type="SAM" id="MobiDB-lite"/>
    </source>
</evidence>
<dbReference type="PANTHER" id="PTHR31721:SF4">
    <property type="entry name" value="OS06G0710300 PROTEIN"/>
    <property type="match status" value="1"/>
</dbReference>
<dbReference type="OrthoDB" id="2020089at2759"/>
<keyword evidence="2" id="KW-0472">Membrane</keyword>
<dbReference type="STRING" id="3983.A0A2C9UH97"/>
<feature type="transmembrane region" description="Helical" evidence="2">
    <location>
        <begin position="144"/>
        <end position="162"/>
    </location>
</feature>
<feature type="region of interest" description="Disordered" evidence="1">
    <location>
        <begin position="52"/>
        <end position="72"/>
    </location>
</feature>
<dbReference type="Proteomes" id="UP000091857">
    <property type="component" value="Chromosome 15"/>
</dbReference>
<evidence type="ECO:0000256" key="2">
    <source>
        <dbReference type="SAM" id="Phobius"/>
    </source>
</evidence>
<comment type="caution">
    <text evidence="3">The sequence shown here is derived from an EMBL/GenBank/DDBJ whole genome shotgun (WGS) entry which is preliminary data.</text>
</comment>
<gene>
    <name evidence="3" type="ORF">MANES_15G184400v8</name>
</gene>
<accession>A0A2C9UH97</accession>
<feature type="compositionally biased region" description="Low complexity" evidence="1">
    <location>
        <begin position="60"/>
        <end position="69"/>
    </location>
</feature>
<dbReference type="Gramene" id="Manes.15G184400.1.v8.1">
    <property type="protein sequence ID" value="Manes.15G184400.1.v8.1.CDS"/>
    <property type="gene ID" value="Manes.15G184400.v8.1"/>
</dbReference>